<sequence>MFKERKIIEINIEKDDIAEENSDDKSLIFSEYSKDIENIHSTFDIIESCSHLPQSSNNQPAFSNVQDAQLMKTNPNRGKGYKLETPL</sequence>
<dbReference type="EMBL" id="AVOT02006541">
    <property type="protein sequence ID" value="MBW0481852.1"/>
    <property type="molecule type" value="Genomic_DNA"/>
</dbReference>
<comment type="caution">
    <text evidence="1">The sequence shown here is derived from an EMBL/GenBank/DDBJ whole genome shotgun (WGS) entry which is preliminary data.</text>
</comment>
<gene>
    <name evidence="1" type="ORF">O181_021567</name>
</gene>
<organism evidence="1 2">
    <name type="scientific">Austropuccinia psidii MF-1</name>
    <dbReference type="NCBI Taxonomy" id="1389203"/>
    <lineage>
        <taxon>Eukaryota</taxon>
        <taxon>Fungi</taxon>
        <taxon>Dikarya</taxon>
        <taxon>Basidiomycota</taxon>
        <taxon>Pucciniomycotina</taxon>
        <taxon>Pucciniomycetes</taxon>
        <taxon>Pucciniales</taxon>
        <taxon>Sphaerophragmiaceae</taxon>
        <taxon>Austropuccinia</taxon>
    </lineage>
</organism>
<reference evidence="1" key="1">
    <citation type="submission" date="2021-03" db="EMBL/GenBank/DDBJ databases">
        <title>Draft genome sequence of rust myrtle Austropuccinia psidii MF-1, a brazilian biotype.</title>
        <authorList>
            <person name="Quecine M.C."/>
            <person name="Pachon D.M.R."/>
            <person name="Bonatelli M.L."/>
            <person name="Correr F.H."/>
            <person name="Franceschini L.M."/>
            <person name="Leite T.F."/>
            <person name="Margarido G.R.A."/>
            <person name="Almeida C.A."/>
            <person name="Ferrarezi J.A."/>
            <person name="Labate C.A."/>
        </authorList>
    </citation>
    <scope>NUCLEOTIDE SEQUENCE</scope>
    <source>
        <strain evidence="1">MF-1</strain>
    </source>
</reference>
<evidence type="ECO:0000313" key="1">
    <source>
        <dbReference type="EMBL" id="MBW0481852.1"/>
    </source>
</evidence>
<proteinExistence type="predicted"/>
<dbReference type="AlphaFoldDB" id="A0A9Q3CDW3"/>
<protein>
    <submittedName>
        <fullName evidence="1">Uncharacterized protein</fullName>
    </submittedName>
</protein>
<accession>A0A9Q3CDW3</accession>
<evidence type="ECO:0000313" key="2">
    <source>
        <dbReference type="Proteomes" id="UP000765509"/>
    </source>
</evidence>
<keyword evidence="2" id="KW-1185">Reference proteome</keyword>
<name>A0A9Q3CDW3_9BASI</name>
<dbReference type="Proteomes" id="UP000765509">
    <property type="component" value="Unassembled WGS sequence"/>
</dbReference>